<dbReference type="EMBL" id="ML122288">
    <property type="protein sequence ID" value="RPD56427.1"/>
    <property type="molecule type" value="Genomic_DNA"/>
</dbReference>
<feature type="region of interest" description="Disordered" evidence="1">
    <location>
        <begin position="1"/>
        <end position="56"/>
    </location>
</feature>
<dbReference type="Proteomes" id="UP000313359">
    <property type="component" value="Unassembled WGS sequence"/>
</dbReference>
<feature type="compositionally biased region" description="Polar residues" evidence="1">
    <location>
        <begin position="37"/>
        <end position="55"/>
    </location>
</feature>
<evidence type="ECO:0000313" key="3">
    <source>
        <dbReference type="Proteomes" id="UP000313359"/>
    </source>
</evidence>
<evidence type="ECO:0000313" key="2">
    <source>
        <dbReference type="EMBL" id="RPD56427.1"/>
    </source>
</evidence>
<reference evidence="2" key="1">
    <citation type="journal article" date="2018" name="Genome Biol. Evol.">
        <title>Genomics and development of Lentinus tigrinus, a white-rot wood-decaying mushroom with dimorphic fruiting bodies.</title>
        <authorList>
            <person name="Wu B."/>
            <person name="Xu Z."/>
            <person name="Knudson A."/>
            <person name="Carlson A."/>
            <person name="Chen N."/>
            <person name="Kovaka S."/>
            <person name="LaButti K."/>
            <person name="Lipzen A."/>
            <person name="Pennachio C."/>
            <person name="Riley R."/>
            <person name="Schakwitz W."/>
            <person name="Umezawa K."/>
            <person name="Ohm R.A."/>
            <person name="Grigoriev I.V."/>
            <person name="Nagy L.G."/>
            <person name="Gibbons J."/>
            <person name="Hibbett D."/>
        </authorList>
    </citation>
    <scope>NUCLEOTIDE SEQUENCE [LARGE SCALE GENOMIC DNA]</scope>
    <source>
        <strain evidence="2">ALCF2SS1-6</strain>
    </source>
</reference>
<organism evidence="2 3">
    <name type="scientific">Lentinus tigrinus ALCF2SS1-6</name>
    <dbReference type="NCBI Taxonomy" id="1328759"/>
    <lineage>
        <taxon>Eukaryota</taxon>
        <taxon>Fungi</taxon>
        <taxon>Dikarya</taxon>
        <taxon>Basidiomycota</taxon>
        <taxon>Agaricomycotina</taxon>
        <taxon>Agaricomycetes</taxon>
        <taxon>Polyporales</taxon>
        <taxon>Polyporaceae</taxon>
        <taxon>Lentinus</taxon>
    </lineage>
</organism>
<gene>
    <name evidence="2" type="ORF">L227DRAFT_258693</name>
</gene>
<evidence type="ECO:0000256" key="1">
    <source>
        <dbReference type="SAM" id="MobiDB-lite"/>
    </source>
</evidence>
<protein>
    <submittedName>
        <fullName evidence="2">Uncharacterized protein</fullName>
    </submittedName>
</protein>
<dbReference type="AlphaFoldDB" id="A0A5C2RZD5"/>
<accession>A0A5C2RZD5</accession>
<feature type="compositionally biased region" description="Basic residues" evidence="1">
    <location>
        <begin position="18"/>
        <end position="27"/>
    </location>
</feature>
<keyword evidence="3" id="KW-1185">Reference proteome</keyword>
<proteinExistence type="predicted"/>
<name>A0A5C2RZD5_9APHY</name>
<sequence length="196" mass="22167">MLTPAQRRNGRTDAPCTTRRRIRRRKQNDKEERGTRRSPNLTGSDSSSLPPQSGFSHLAPFWPRPARAHGSGCNFRVSSFDFSRFEFFKVRRRSTSTTGCVAFNFKLPSPEGQRVRVGRSVGLRQRVRATASDSVRRGSLLTWKTRQCSLTTHGPQSLKFDSIRRANAPLRRCLQCCTVHASHAGLAGPTEAQRWR</sequence>